<gene>
    <name evidence="2" type="primary">pth2_0</name>
    <name evidence="2" type="ORF">g.121770</name>
</gene>
<dbReference type="EMBL" id="GDJX01008185">
    <property type="protein sequence ID" value="JAT59751.1"/>
    <property type="molecule type" value="Transcribed_RNA"/>
</dbReference>
<accession>A0A1D1YYN9</accession>
<dbReference type="AlphaFoldDB" id="A0A1D1YYN9"/>
<name>A0A1D1YYN9_9ARAE</name>
<sequence>RTRAPAPLSRSRSTIDGSLWHVILMLPIRLRSGLDLSYFQRSRRSCDRRGHLCKKYQEQERRKREKNENKNKEQETERGFRRRNRDWFLLFFPTTTHPSLYSRKDES</sequence>
<feature type="region of interest" description="Disordered" evidence="1">
    <location>
        <begin position="57"/>
        <end position="79"/>
    </location>
</feature>
<protein>
    <submittedName>
        <fullName evidence="2">Putative peptidyl-tRNA hydrolase 2</fullName>
    </submittedName>
</protein>
<evidence type="ECO:0000313" key="2">
    <source>
        <dbReference type="EMBL" id="JAT59751.1"/>
    </source>
</evidence>
<keyword evidence="2" id="KW-0378">Hydrolase</keyword>
<reference evidence="2" key="1">
    <citation type="submission" date="2015-07" db="EMBL/GenBank/DDBJ databases">
        <title>Transcriptome Assembly of Anthurium amnicola.</title>
        <authorList>
            <person name="Suzuki J."/>
        </authorList>
    </citation>
    <scope>NUCLEOTIDE SEQUENCE</scope>
</reference>
<feature type="non-terminal residue" evidence="2">
    <location>
        <position position="1"/>
    </location>
</feature>
<organism evidence="2">
    <name type="scientific">Anthurium amnicola</name>
    <dbReference type="NCBI Taxonomy" id="1678845"/>
    <lineage>
        <taxon>Eukaryota</taxon>
        <taxon>Viridiplantae</taxon>
        <taxon>Streptophyta</taxon>
        <taxon>Embryophyta</taxon>
        <taxon>Tracheophyta</taxon>
        <taxon>Spermatophyta</taxon>
        <taxon>Magnoliopsida</taxon>
        <taxon>Liliopsida</taxon>
        <taxon>Araceae</taxon>
        <taxon>Pothoideae</taxon>
        <taxon>Potheae</taxon>
        <taxon>Anthurium</taxon>
    </lineage>
</organism>
<dbReference type="GO" id="GO:0016787">
    <property type="term" value="F:hydrolase activity"/>
    <property type="evidence" value="ECO:0007669"/>
    <property type="project" value="UniProtKB-KW"/>
</dbReference>
<evidence type="ECO:0000256" key="1">
    <source>
        <dbReference type="SAM" id="MobiDB-lite"/>
    </source>
</evidence>
<proteinExistence type="predicted"/>